<keyword evidence="12" id="KW-0445">Lipid transport</keyword>
<feature type="binding site" evidence="17">
    <location>
        <position position="638"/>
    </location>
    <ligand>
        <name>ATP</name>
        <dbReference type="ChEBI" id="CHEBI:30616"/>
    </ligand>
</feature>
<feature type="transmembrane region" description="Helical" evidence="19">
    <location>
        <begin position="809"/>
        <end position="829"/>
    </location>
</feature>
<feature type="binding site" evidence="17">
    <location>
        <position position="722"/>
    </location>
    <ligand>
        <name>ATP</name>
        <dbReference type="ChEBI" id="CHEBI:30616"/>
    </ligand>
</feature>
<feature type="binding site" evidence="17">
    <location>
        <position position="526"/>
    </location>
    <ligand>
        <name>ATP</name>
        <dbReference type="ChEBI" id="CHEBI:30616"/>
    </ligand>
</feature>
<feature type="binding site" evidence="17">
    <location>
        <position position="367"/>
    </location>
    <ligand>
        <name>ATP</name>
        <dbReference type="ChEBI" id="CHEBI:30616"/>
    </ligand>
</feature>
<keyword evidence="6 18" id="KW-0479">Metal-binding</keyword>
<proteinExistence type="inferred from homology"/>
<feature type="transmembrane region" description="Helical" evidence="19">
    <location>
        <begin position="887"/>
        <end position="909"/>
    </location>
</feature>
<evidence type="ECO:0000256" key="5">
    <source>
        <dbReference type="ARBA" id="ARBA00022692"/>
    </source>
</evidence>
<dbReference type="SFLD" id="SFLDG00002">
    <property type="entry name" value="C1.7:_P-type_atpase_like"/>
    <property type="match status" value="1"/>
</dbReference>
<keyword evidence="24" id="KW-1185">Reference proteome</keyword>
<dbReference type="Pfam" id="PF16209">
    <property type="entry name" value="PhoLip_ATPase_N"/>
    <property type="match status" value="1"/>
</dbReference>
<dbReference type="Pfam" id="PF00122">
    <property type="entry name" value="E1-E2_ATPase"/>
    <property type="match status" value="1"/>
</dbReference>
<evidence type="ECO:0000256" key="14">
    <source>
        <dbReference type="ARBA" id="ARBA00034036"/>
    </source>
</evidence>
<dbReference type="InterPro" id="IPR008250">
    <property type="entry name" value="ATPase_P-typ_transduc_dom_A_sf"/>
</dbReference>
<feature type="binding site" evidence="17">
    <location>
        <position position="752"/>
    </location>
    <ligand>
        <name>ATP</name>
        <dbReference type="ChEBI" id="CHEBI:30616"/>
    </ligand>
</feature>
<keyword evidence="9 18" id="KW-0460">Magnesium</keyword>
<dbReference type="Pfam" id="PF16212">
    <property type="entry name" value="PhoLip_ATPase_C"/>
    <property type="match status" value="1"/>
</dbReference>
<keyword evidence="13 19" id="KW-0472">Membrane</keyword>
<feature type="active site" description="4-aspartylphosphate intermediate" evidence="16">
    <location>
        <position position="366"/>
    </location>
</feature>
<evidence type="ECO:0000259" key="20">
    <source>
        <dbReference type="Pfam" id="PF00122"/>
    </source>
</evidence>
<evidence type="ECO:0000256" key="11">
    <source>
        <dbReference type="ARBA" id="ARBA00022989"/>
    </source>
</evidence>
<feature type="binding site" evidence="17">
    <location>
        <position position="637"/>
    </location>
    <ligand>
        <name>ATP</name>
        <dbReference type="ChEBI" id="CHEBI:30616"/>
    </ligand>
</feature>
<evidence type="ECO:0000256" key="1">
    <source>
        <dbReference type="ARBA" id="ARBA00001946"/>
    </source>
</evidence>
<evidence type="ECO:0000256" key="8">
    <source>
        <dbReference type="ARBA" id="ARBA00022840"/>
    </source>
</evidence>
<feature type="transmembrane region" description="Helical" evidence="19">
    <location>
        <begin position="47"/>
        <end position="68"/>
    </location>
</feature>
<accession>A0A4P9X4J5</accession>
<comment type="catalytic activity">
    <reaction evidence="15">
        <text>a 1,2-diacyl-sn-glycero-3-phosphoethanolamine(out) + ATP + H2O = a 1,2-diacyl-sn-glycero-3-phosphoethanolamine(in) + ADP + phosphate + H(+)</text>
        <dbReference type="Rhea" id="RHEA:66132"/>
        <dbReference type="ChEBI" id="CHEBI:15377"/>
        <dbReference type="ChEBI" id="CHEBI:15378"/>
        <dbReference type="ChEBI" id="CHEBI:30616"/>
        <dbReference type="ChEBI" id="CHEBI:43474"/>
        <dbReference type="ChEBI" id="CHEBI:64612"/>
        <dbReference type="ChEBI" id="CHEBI:456216"/>
    </reaction>
    <physiologicalReaction direction="left-to-right" evidence="15">
        <dbReference type="Rhea" id="RHEA:66133"/>
    </physiologicalReaction>
</comment>
<feature type="transmembrane region" description="Helical" evidence="19">
    <location>
        <begin position="74"/>
        <end position="92"/>
    </location>
</feature>
<feature type="transmembrane region" description="Helical" evidence="19">
    <location>
        <begin position="835"/>
        <end position="857"/>
    </location>
</feature>
<organism evidence="23 24">
    <name type="scientific">Caulochytrium protostelioides</name>
    <dbReference type="NCBI Taxonomy" id="1555241"/>
    <lineage>
        <taxon>Eukaryota</taxon>
        <taxon>Fungi</taxon>
        <taxon>Fungi incertae sedis</taxon>
        <taxon>Chytridiomycota</taxon>
        <taxon>Chytridiomycota incertae sedis</taxon>
        <taxon>Chytridiomycetes</taxon>
        <taxon>Caulochytriales</taxon>
        <taxon>Caulochytriaceae</taxon>
        <taxon>Caulochytrium</taxon>
    </lineage>
</organism>
<dbReference type="InterPro" id="IPR036412">
    <property type="entry name" value="HAD-like_sf"/>
</dbReference>
<evidence type="ECO:0000256" key="2">
    <source>
        <dbReference type="ARBA" id="ARBA00004337"/>
    </source>
</evidence>
<evidence type="ECO:0000256" key="3">
    <source>
        <dbReference type="ARBA" id="ARBA00008109"/>
    </source>
</evidence>
<feature type="domain" description="P-type ATPase A" evidence="20">
    <location>
        <begin position="116"/>
        <end position="156"/>
    </location>
</feature>
<dbReference type="SUPFAM" id="SSF81665">
    <property type="entry name" value="Calcium ATPase, transmembrane domain M"/>
    <property type="match status" value="1"/>
</dbReference>
<dbReference type="PROSITE" id="PS00154">
    <property type="entry name" value="ATPASE_E1_E2"/>
    <property type="match status" value="1"/>
</dbReference>
<name>A0A4P9X4J5_9FUNG</name>
<feature type="transmembrane region" description="Helical" evidence="19">
    <location>
        <begin position="967"/>
        <end position="993"/>
    </location>
</feature>
<keyword evidence="7 17" id="KW-0547">Nucleotide-binding</keyword>
<evidence type="ECO:0000256" key="17">
    <source>
        <dbReference type="PIRSR" id="PIRSR606539-2"/>
    </source>
</evidence>
<dbReference type="OrthoDB" id="377733at2759"/>
<evidence type="ECO:0000256" key="9">
    <source>
        <dbReference type="ARBA" id="ARBA00022842"/>
    </source>
</evidence>
<dbReference type="EC" id="7.6.2.1" evidence="19"/>
<keyword evidence="5 19" id="KW-0812">Transmembrane</keyword>
<feature type="domain" description="P-type ATPase N-terminal" evidence="21">
    <location>
        <begin position="26"/>
        <end position="79"/>
    </location>
</feature>
<comment type="subcellular location">
    <subcellularLocation>
        <location evidence="2">Endosome membrane</location>
        <topology evidence="2">Multi-pass membrane protein</topology>
    </subcellularLocation>
    <subcellularLocation>
        <location evidence="19">Membrane</location>
        <topology evidence="19">Multi-pass membrane protein</topology>
    </subcellularLocation>
</comment>
<dbReference type="NCBIfam" id="TIGR01652">
    <property type="entry name" value="ATPase-Plipid"/>
    <property type="match status" value="1"/>
</dbReference>
<dbReference type="FunFam" id="3.40.50.1000:FF:000009">
    <property type="entry name" value="Phospholipid-transporting ATPase"/>
    <property type="match status" value="1"/>
</dbReference>
<feature type="binding site" evidence="17">
    <location>
        <position position="457"/>
    </location>
    <ligand>
        <name>ATP</name>
        <dbReference type="ChEBI" id="CHEBI:30616"/>
    </ligand>
</feature>
<dbReference type="SFLD" id="SFLDF00027">
    <property type="entry name" value="p-type_atpase"/>
    <property type="match status" value="1"/>
</dbReference>
<dbReference type="SUPFAM" id="SSF81660">
    <property type="entry name" value="Metal cation-transporting ATPase, ATP-binding domain N"/>
    <property type="match status" value="1"/>
</dbReference>
<feature type="binding site" evidence="17">
    <location>
        <position position="728"/>
    </location>
    <ligand>
        <name>ATP</name>
        <dbReference type="ChEBI" id="CHEBI:30616"/>
    </ligand>
</feature>
<gene>
    <name evidence="23" type="ORF">CXG81DRAFT_13766</name>
</gene>
<feature type="binding site" evidence="18">
    <location>
        <position position="366"/>
    </location>
    <ligand>
        <name>Mg(2+)</name>
        <dbReference type="ChEBI" id="CHEBI:18420"/>
    </ligand>
</feature>
<feature type="domain" description="P-type ATPase C-terminal" evidence="22">
    <location>
        <begin position="775"/>
        <end position="1002"/>
    </location>
</feature>
<dbReference type="FunFam" id="3.40.1110.10:FF:000097">
    <property type="entry name" value="Phospholipid-transporting ATPase"/>
    <property type="match status" value="1"/>
</dbReference>
<dbReference type="InterPro" id="IPR023299">
    <property type="entry name" value="ATPase_P-typ_cyto_dom_N"/>
</dbReference>
<dbReference type="PANTHER" id="PTHR24092">
    <property type="entry name" value="PROBABLE PHOSPHOLIPID-TRANSPORTING ATPASE"/>
    <property type="match status" value="1"/>
</dbReference>
<dbReference type="Gene3D" id="3.40.1110.10">
    <property type="entry name" value="Calcium-transporting ATPase, cytoplasmic domain N"/>
    <property type="match status" value="1"/>
</dbReference>
<evidence type="ECO:0000313" key="24">
    <source>
        <dbReference type="Proteomes" id="UP000274922"/>
    </source>
</evidence>
<evidence type="ECO:0000256" key="18">
    <source>
        <dbReference type="PIRSR" id="PIRSR606539-3"/>
    </source>
</evidence>
<dbReference type="SFLD" id="SFLDS00003">
    <property type="entry name" value="Haloacid_Dehalogenase"/>
    <property type="match status" value="1"/>
</dbReference>
<dbReference type="PANTHER" id="PTHR24092:SF5">
    <property type="entry name" value="PHOSPHOLIPID-TRANSPORTING ATPASE"/>
    <property type="match status" value="1"/>
</dbReference>
<feature type="binding site" evidence="18">
    <location>
        <position position="368"/>
    </location>
    <ligand>
        <name>Mg(2+)</name>
        <dbReference type="ChEBI" id="CHEBI:18420"/>
    </ligand>
</feature>
<dbReference type="PRINTS" id="PR00119">
    <property type="entry name" value="CATATPASE"/>
</dbReference>
<dbReference type="Gene3D" id="2.70.150.10">
    <property type="entry name" value="Calcium-transporting ATPase, cytoplasmic transduction domain A"/>
    <property type="match status" value="1"/>
</dbReference>
<comment type="catalytic activity">
    <reaction evidence="14 19">
        <text>ATP + H2O + phospholipidSide 1 = ADP + phosphate + phospholipidSide 2.</text>
        <dbReference type="EC" id="7.6.2.1"/>
    </reaction>
</comment>
<feature type="binding site" evidence="17">
    <location>
        <position position="502"/>
    </location>
    <ligand>
        <name>ATP</name>
        <dbReference type="ChEBI" id="CHEBI:30616"/>
    </ligand>
</feature>
<dbReference type="GO" id="GO:0005886">
    <property type="term" value="C:plasma membrane"/>
    <property type="evidence" value="ECO:0007669"/>
    <property type="project" value="TreeGrafter"/>
</dbReference>
<feature type="binding site" evidence="17">
    <location>
        <position position="368"/>
    </location>
    <ligand>
        <name>ATP</name>
        <dbReference type="ChEBI" id="CHEBI:30616"/>
    </ligand>
</feature>
<feature type="transmembrane region" description="Helical" evidence="19">
    <location>
        <begin position="915"/>
        <end position="934"/>
    </location>
</feature>
<dbReference type="Proteomes" id="UP000274922">
    <property type="component" value="Unassembled WGS sequence"/>
</dbReference>
<evidence type="ECO:0000256" key="15">
    <source>
        <dbReference type="ARBA" id="ARBA00049128"/>
    </source>
</evidence>
<evidence type="ECO:0000256" key="10">
    <source>
        <dbReference type="ARBA" id="ARBA00022967"/>
    </source>
</evidence>
<dbReference type="GO" id="GO:0006897">
    <property type="term" value="P:endocytosis"/>
    <property type="evidence" value="ECO:0007669"/>
    <property type="project" value="TreeGrafter"/>
</dbReference>
<dbReference type="GO" id="GO:0005802">
    <property type="term" value="C:trans-Golgi network"/>
    <property type="evidence" value="ECO:0007669"/>
    <property type="project" value="TreeGrafter"/>
</dbReference>
<feature type="binding site" evidence="18">
    <location>
        <position position="748"/>
    </location>
    <ligand>
        <name>Mg(2+)</name>
        <dbReference type="ChEBI" id="CHEBI:18420"/>
    </ligand>
</feature>
<reference evidence="24" key="1">
    <citation type="journal article" date="2018" name="Nat. Microbiol.">
        <title>Leveraging single-cell genomics to expand the fungal tree of life.</title>
        <authorList>
            <person name="Ahrendt S.R."/>
            <person name="Quandt C.A."/>
            <person name="Ciobanu D."/>
            <person name="Clum A."/>
            <person name="Salamov A."/>
            <person name="Andreopoulos B."/>
            <person name="Cheng J.F."/>
            <person name="Woyke T."/>
            <person name="Pelin A."/>
            <person name="Henrissat B."/>
            <person name="Reynolds N.K."/>
            <person name="Benny G.L."/>
            <person name="Smith M.E."/>
            <person name="James T.Y."/>
            <person name="Grigoriev I.V."/>
        </authorList>
    </citation>
    <scope>NUCLEOTIDE SEQUENCE [LARGE SCALE GENOMIC DNA]</scope>
    <source>
        <strain evidence="24">ATCC 52028</strain>
    </source>
</reference>
<keyword evidence="11 19" id="KW-1133">Transmembrane helix</keyword>
<sequence length="1010" mass="112841">MSWFRGLFKSTLPTARTILLDGEGHPSFSPNVVHNQKYNMVTFVPKVLYEQFKFFFNLYFLLVALSQFVPSLKIGYIVTYFGPLIFVLLVTMSKEASDDYGRYLRDKEANSQHYDRLIRHGSIQSIPASAIQVGHVIRIHKDQRIPADCVLLQTSDPLGTCFIRTDQLDGETDWKLRVAVPATQRHPDISACACPSVYAGFPERNIYHFIGNITYETEAGWQTEPLNLENSLWCNTVLASAGWCLALVIYTGRDTRAAMNTSFPSTKVGLLDHEINQLSKILALVTFVLALTMVGLDGFRGMWYVYLVRFLILFSSIIPISLRVNLDMGKTFYSSQIEKDAKIPGTLVRTSTLPEELGRIEYLLSDKTGTLTKNQMELKRLHLGVAAYAGEDAFQEVRDSLRMTASGAGAAPRKQGLRQWQTHDRVHDMMVALALCHNVSPIMAEEGGGYQAASPDEVAIVHFAESMGLQLVGRDIRRMTLRATHAPQCGAMSYEILQIFPFSSETKRMGIIVRDEATGKIVFYEKGADAVMAQIVQQNDWLEEECGNMAREGLRTLVMGRRPLSPKEYAAFDREYAQAQVALNDRNLAIQRVISRHLETNLELLGITGVDDALQDDVKATLEKLRNAGLKIWMLTGDKIETATCIAISAKLVASRQQSIVTIRGETDPVSLLDHLDRLRMSASLDSVCLVIDGESLQVALDVHPAEFFQLALHLPAVVACRCSPTQKAEITHCLRRYTTSRIAAIGDGGNDVSMIQAAHVGIGIVGKEGRQASLAADFSVTQFCHITRLLLWHGRNSYQRSAKLGQFIIHRGLVISVIQAVFSAIFYFAPIAIYGGFLLVGYATLFTMAPVFSLVLDRDISEEVALVYPELYRDLTKGRQLSYKTFFVWCAISVYQGGAIMLLALTLFESEFRHIVAISFTSLIFNELLMVALEINTWHSLMVISELVTFVIYLLSMTLLKAEFDLTFILTSAFVWKTALITAVSSLPLYFLSCLKSWINPANYTKLED</sequence>
<dbReference type="GO" id="GO:0000287">
    <property type="term" value="F:magnesium ion binding"/>
    <property type="evidence" value="ECO:0007669"/>
    <property type="project" value="UniProtKB-UniRule"/>
</dbReference>
<evidence type="ECO:0000256" key="6">
    <source>
        <dbReference type="ARBA" id="ARBA00022723"/>
    </source>
</evidence>
<evidence type="ECO:0000256" key="7">
    <source>
        <dbReference type="ARBA" id="ARBA00022741"/>
    </source>
</evidence>
<feature type="transmembrane region" description="Helical" evidence="19">
    <location>
        <begin position="941"/>
        <end position="961"/>
    </location>
</feature>
<protein>
    <recommendedName>
        <fullName evidence="19">Phospholipid-transporting ATPase</fullName>
        <ecNumber evidence="19">7.6.2.1</ecNumber>
    </recommendedName>
</protein>
<dbReference type="InterPro" id="IPR059000">
    <property type="entry name" value="ATPase_P-type_domA"/>
</dbReference>
<evidence type="ECO:0000256" key="13">
    <source>
        <dbReference type="ARBA" id="ARBA00023136"/>
    </source>
</evidence>
<dbReference type="EMBL" id="ML014242">
    <property type="protein sequence ID" value="RKO99992.1"/>
    <property type="molecule type" value="Genomic_DNA"/>
</dbReference>
<dbReference type="NCBIfam" id="TIGR01494">
    <property type="entry name" value="ATPase_P-type"/>
    <property type="match status" value="2"/>
</dbReference>
<keyword evidence="8 17" id="KW-0067">ATP-binding</keyword>
<dbReference type="Pfam" id="PF13246">
    <property type="entry name" value="Cation_ATPase"/>
    <property type="match status" value="1"/>
</dbReference>
<dbReference type="InterPro" id="IPR044492">
    <property type="entry name" value="P_typ_ATPase_HD_dom"/>
</dbReference>
<dbReference type="SUPFAM" id="SSF56784">
    <property type="entry name" value="HAD-like"/>
    <property type="match status" value="1"/>
</dbReference>
<evidence type="ECO:0000259" key="22">
    <source>
        <dbReference type="Pfam" id="PF16212"/>
    </source>
</evidence>
<feature type="binding site" evidence="17">
    <location>
        <position position="366"/>
    </location>
    <ligand>
        <name>ATP</name>
        <dbReference type="ChEBI" id="CHEBI:30616"/>
    </ligand>
</feature>
<dbReference type="GO" id="GO:0010008">
    <property type="term" value="C:endosome membrane"/>
    <property type="evidence" value="ECO:0007669"/>
    <property type="project" value="UniProtKB-SubCell"/>
</dbReference>
<dbReference type="InterPro" id="IPR001757">
    <property type="entry name" value="P_typ_ATPase"/>
</dbReference>
<feature type="transmembrane region" description="Helical" evidence="19">
    <location>
        <begin position="302"/>
        <end position="322"/>
    </location>
</feature>
<evidence type="ECO:0000256" key="16">
    <source>
        <dbReference type="PIRSR" id="PIRSR606539-1"/>
    </source>
</evidence>
<feature type="binding site" evidence="17">
    <location>
        <position position="636"/>
    </location>
    <ligand>
        <name>ATP</name>
        <dbReference type="ChEBI" id="CHEBI:30616"/>
    </ligand>
</feature>
<dbReference type="SUPFAM" id="SSF81653">
    <property type="entry name" value="Calcium ATPase, transduction domain A"/>
    <property type="match status" value="1"/>
</dbReference>
<dbReference type="InterPro" id="IPR023298">
    <property type="entry name" value="ATPase_P-typ_TM_dom_sf"/>
</dbReference>
<dbReference type="InterPro" id="IPR006539">
    <property type="entry name" value="P-type_ATPase_IV"/>
</dbReference>
<dbReference type="InterPro" id="IPR023214">
    <property type="entry name" value="HAD_sf"/>
</dbReference>
<evidence type="ECO:0000259" key="21">
    <source>
        <dbReference type="Pfam" id="PF16209"/>
    </source>
</evidence>
<comment type="similarity">
    <text evidence="3 19">Belongs to the cation transport ATPase (P-type) (TC 3.A.3) family. Type IV subfamily.</text>
</comment>
<feature type="transmembrane region" description="Helical" evidence="19">
    <location>
        <begin position="278"/>
        <end position="296"/>
    </location>
</feature>
<feature type="binding site" evidence="17">
    <location>
        <position position="751"/>
    </location>
    <ligand>
        <name>ATP</name>
        <dbReference type="ChEBI" id="CHEBI:30616"/>
    </ligand>
</feature>
<dbReference type="Gene3D" id="3.40.50.1000">
    <property type="entry name" value="HAD superfamily/HAD-like"/>
    <property type="match status" value="1"/>
</dbReference>
<dbReference type="STRING" id="1555241.A0A4P9X4J5"/>
<feature type="binding site" evidence="18">
    <location>
        <position position="752"/>
    </location>
    <ligand>
        <name>Mg(2+)</name>
        <dbReference type="ChEBI" id="CHEBI:18420"/>
    </ligand>
</feature>
<comment type="cofactor">
    <cofactor evidence="1 18">
        <name>Mg(2+)</name>
        <dbReference type="ChEBI" id="CHEBI:18420"/>
    </cofactor>
</comment>
<dbReference type="GO" id="GO:0016887">
    <property type="term" value="F:ATP hydrolysis activity"/>
    <property type="evidence" value="ECO:0007669"/>
    <property type="project" value="InterPro"/>
</dbReference>
<evidence type="ECO:0000313" key="23">
    <source>
        <dbReference type="EMBL" id="RKO99992.1"/>
    </source>
</evidence>
<dbReference type="GO" id="GO:0140326">
    <property type="term" value="F:ATPase-coupled intramembrane lipid transporter activity"/>
    <property type="evidence" value="ECO:0007669"/>
    <property type="project" value="UniProtKB-EC"/>
</dbReference>
<dbReference type="InterPro" id="IPR032631">
    <property type="entry name" value="P-type_ATPase_N"/>
</dbReference>
<evidence type="ECO:0000256" key="4">
    <source>
        <dbReference type="ARBA" id="ARBA00022448"/>
    </source>
</evidence>
<dbReference type="AlphaFoldDB" id="A0A4P9X4J5"/>
<dbReference type="InterPro" id="IPR032630">
    <property type="entry name" value="P_typ_ATPase_c"/>
</dbReference>
<feature type="binding site" evidence="17">
    <location>
        <position position="555"/>
    </location>
    <ligand>
        <name>ATP</name>
        <dbReference type="ChEBI" id="CHEBI:30616"/>
    </ligand>
</feature>
<keyword evidence="10 19" id="KW-1278">Translocase</keyword>
<keyword evidence="4" id="KW-0813">Transport</keyword>
<dbReference type="GO" id="GO:0045332">
    <property type="term" value="P:phospholipid translocation"/>
    <property type="evidence" value="ECO:0007669"/>
    <property type="project" value="TreeGrafter"/>
</dbReference>
<evidence type="ECO:0000256" key="12">
    <source>
        <dbReference type="ARBA" id="ARBA00023055"/>
    </source>
</evidence>
<evidence type="ECO:0000256" key="19">
    <source>
        <dbReference type="RuleBase" id="RU362033"/>
    </source>
</evidence>
<dbReference type="GO" id="GO:0006890">
    <property type="term" value="P:retrograde vesicle-mediated transport, Golgi to endoplasmic reticulum"/>
    <property type="evidence" value="ECO:0007669"/>
    <property type="project" value="TreeGrafter"/>
</dbReference>
<dbReference type="GO" id="GO:0005524">
    <property type="term" value="F:ATP binding"/>
    <property type="evidence" value="ECO:0007669"/>
    <property type="project" value="UniProtKB-UniRule"/>
</dbReference>
<dbReference type="InterPro" id="IPR018303">
    <property type="entry name" value="ATPase_P-typ_P_site"/>
</dbReference>